<dbReference type="GO" id="GO:0016787">
    <property type="term" value="F:hydrolase activity"/>
    <property type="evidence" value="ECO:0007669"/>
    <property type="project" value="UniProtKB-KW"/>
</dbReference>
<dbReference type="InterPro" id="IPR002925">
    <property type="entry name" value="Dienelactn_hydro"/>
</dbReference>
<dbReference type="Pfam" id="PF01738">
    <property type="entry name" value="DLH"/>
    <property type="match status" value="1"/>
</dbReference>
<protein>
    <submittedName>
        <fullName evidence="2">Dienelactone hydrolase family protein</fullName>
    </submittedName>
</protein>
<keyword evidence="2" id="KW-0378">Hydrolase</keyword>
<evidence type="ECO:0000313" key="2">
    <source>
        <dbReference type="EMBL" id="QLH06393.1"/>
    </source>
</evidence>
<dbReference type="AlphaFoldDB" id="A0A7D5M4K1"/>
<evidence type="ECO:0000259" key="1">
    <source>
        <dbReference type="Pfam" id="PF01738"/>
    </source>
</evidence>
<proteinExistence type="predicted"/>
<feature type="domain" description="Dienelactone hydrolase" evidence="1">
    <location>
        <begin position="167"/>
        <end position="371"/>
    </location>
</feature>
<sequence length="374" mass="41304">METSFKFCFVIYIVLKKFILLSFVFLLFVMGIYPSSTVFAEQATGKSAWQVMSDKVCGDKLCSELESYNVKFTPPSIAYFPPPLKQISQGTEPSNVTCTEGKELVLKQSDGLPACVNFSSVEKLIMRGWAIHILPDYSDKNNNSEIFTLGEFITESESVAYFGDTIGYLAKPTIDGHYPGVVMIHEWWGLNDNIKEMADKLASHGYVVLAVDLYEGNVATTYDQARQLIVSYDSERGIQNMNSATAFINENYASEKIGSIGWCFGGGQSLNLALNNDDMDATVIYYGSLVTDPEKLSSIQWPVLGIFAGLDKGITVDSVNAFESSLNELGIQNDINIYSGVDHAFANPSGERYAPDESKDAWGKTIAFFESNLK</sequence>
<evidence type="ECO:0000313" key="3">
    <source>
        <dbReference type="Proteomes" id="UP000509478"/>
    </source>
</evidence>
<dbReference type="Proteomes" id="UP000509478">
    <property type="component" value="Chromosome"/>
</dbReference>
<dbReference type="PANTHER" id="PTHR46623">
    <property type="entry name" value="CARBOXYMETHYLENEBUTENOLIDASE-RELATED"/>
    <property type="match status" value="1"/>
</dbReference>
<dbReference type="KEGG" id="nue:C5F50_04350"/>
<accession>A0A7D5M4K1</accession>
<gene>
    <name evidence="2" type="ORF">C5F50_04350</name>
</gene>
<dbReference type="Gene3D" id="3.40.50.1820">
    <property type="entry name" value="alpha/beta hydrolase"/>
    <property type="match status" value="1"/>
</dbReference>
<dbReference type="EMBL" id="CP026995">
    <property type="protein sequence ID" value="QLH06393.1"/>
    <property type="molecule type" value="Genomic_DNA"/>
</dbReference>
<dbReference type="SUPFAM" id="SSF53474">
    <property type="entry name" value="alpha/beta-Hydrolases"/>
    <property type="match status" value="1"/>
</dbReference>
<keyword evidence="3" id="KW-1185">Reference proteome</keyword>
<dbReference type="InterPro" id="IPR051049">
    <property type="entry name" value="Dienelactone_hydrolase-like"/>
</dbReference>
<name>A0A7D5M4K1_9ARCH</name>
<dbReference type="InterPro" id="IPR029058">
    <property type="entry name" value="AB_hydrolase_fold"/>
</dbReference>
<reference evidence="2 3" key="1">
    <citation type="submission" date="2018-02" db="EMBL/GenBank/DDBJ databases">
        <title>Complete genome of Nitrosopumilus ureaphilus PS0.</title>
        <authorList>
            <person name="Qin W."/>
            <person name="Zheng Y."/>
            <person name="Stahl D.A."/>
        </authorList>
    </citation>
    <scope>NUCLEOTIDE SEQUENCE [LARGE SCALE GENOMIC DNA]</scope>
    <source>
        <strain evidence="2 3">PS0</strain>
    </source>
</reference>
<dbReference type="PANTHER" id="PTHR46623:SF6">
    <property type="entry name" value="ALPHA_BETA-HYDROLASES SUPERFAMILY PROTEIN"/>
    <property type="match status" value="1"/>
</dbReference>
<organism evidence="2 3">
    <name type="scientific">Nitrosopumilus ureiphilus</name>
    <dbReference type="NCBI Taxonomy" id="1470067"/>
    <lineage>
        <taxon>Archaea</taxon>
        <taxon>Nitrososphaerota</taxon>
        <taxon>Nitrososphaeria</taxon>
        <taxon>Nitrosopumilales</taxon>
        <taxon>Nitrosopumilaceae</taxon>
        <taxon>Nitrosopumilus</taxon>
    </lineage>
</organism>